<evidence type="ECO:0000256" key="3">
    <source>
        <dbReference type="ARBA" id="ARBA00022692"/>
    </source>
</evidence>
<evidence type="ECO:0000313" key="14">
    <source>
        <dbReference type="Proteomes" id="UP000835052"/>
    </source>
</evidence>
<keyword evidence="14" id="KW-1185">Reference proteome</keyword>
<gene>
    <name evidence="13" type="ORF">CAUJ_LOCUS11206</name>
</gene>
<evidence type="ECO:0000259" key="12">
    <source>
        <dbReference type="PROSITE" id="PS50939"/>
    </source>
</evidence>
<dbReference type="PANTHER" id="PTHR23130">
    <property type="entry name" value="CYTOCHROME B561 AND DOMON DOMAIN-CONTAINING PROTEIN"/>
    <property type="match status" value="1"/>
</dbReference>
<evidence type="ECO:0000256" key="4">
    <source>
        <dbReference type="ARBA" id="ARBA00022729"/>
    </source>
</evidence>
<sequence>MFLDFVVLSSIFFSLESVKAEDLQFDSDTCGKLKGCLYFPKGCDPGSSCKIKASYVYDKPSGMMEMQLSGKISKDHFVAFGFSDDEKMGNDMVTTCFNNNGAVNASLAVNEPNVRKNNFINESGLFEVMKTGSADGFSHCHFRFPAKMPTDKFTALKRGNDVYYPLMSTGPFVNGRLAYHNSEKTIHKSTDFGVYQRKSSGEVEILESKAKVDVSETTTLYMAHGILMTFSWTVFISTGILFARHFREHWPETPIMGIKIWFHLHRTFNMIGIASMICGIVIIFIAKEWTWIGPSFSRTSEENGTWSSIHALLGATSCILAISQPLNAMLRCHPGADQRFIFNYIHRGLGFTALMLALMTIMIAAIHFESLNMTNIPLAVLVLFFIIFVLVLAGMEFLTVRRALENGPKKIAEVDDSYTGDSSSQQQQPSTAGNEEDRRTNLFLLNILIVHLSVAIIVAVIVAIHIIKSHS</sequence>
<dbReference type="SMART" id="SM00665">
    <property type="entry name" value="B561"/>
    <property type="match status" value="1"/>
</dbReference>
<dbReference type="OrthoDB" id="2419613at2759"/>
<feature type="transmembrane region" description="Helical" evidence="9">
    <location>
        <begin position="306"/>
        <end position="323"/>
    </location>
</feature>
<dbReference type="InterPro" id="IPR005018">
    <property type="entry name" value="DOMON_domain"/>
</dbReference>
<evidence type="ECO:0000256" key="8">
    <source>
        <dbReference type="SAM" id="MobiDB-lite"/>
    </source>
</evidence>
<keyword evidence="5" id="KW-0249">Electron transport</keyword>
<dbReference type="Gene3D" id="1.20.120.1770">
    <property type="match status" value="1"/>
</dbReference>
<feature type="signal peptide" evidence="10">
    <location>
        <begin position="1"/>
        <end position="20"/>
    </location>
</feature>
<evidence type="ECO:0000256" key="2">
    <source>
        <dbReference type="ARBA" id="ARBA00022448"/>
    </source>
</evidence>
<proteinExistence type="predicted"/>
<evidence type="ECO:0000259" key="11">
    <source>
        <dbReference type="PROSITE" id="PS50836"/>
    </source>
</evidence>
<feature type="transmembrane region" description="Helical" evidence="9">
    <location>
        <begin position="443"/>
        <end position="467"/>
    </location>
</feature>
<dbReference type="PANTHER" id="PTHR23130:SF171">
    <property type="entry name" value="OS01G0895300 PROTEIN"/>
    <property type="match status" value="1"/>
</dbReference>
<feature type="domain" description="Cytochrome b561" evidence="12">
    <location>
        <begin position="186"/>
        <end position="401"/>
    </location>
</feature>
<evidence type="ECO:0000256" key="1">
    <source>
        <dbReference type="ARBA" id="ARBA00004370"/>
    </source>
</evidence>
<dbReference type="InterPro" id="IPR006593">
    <property type="entry name" value="Cyt_b561/ferric_Rdtase_TM"/>
</dbReference>
<keyword evidence="4 10" id="KW-0732">Signal</keyword>
<dbReference type="PROSITE" id="PS50939">
    <property type="entry name" value="CYTOCHROME_B561"/>
    <property type="match status" value="1"/>
</dbReference>
<accession>A0A8S1HJT9</accession>
<dbReference type="CDD" id="cd08760">
    <property type="entry name" value="Cyt_b561_FRRS1_like"/>
    <property type="match status" value="1"/>
</dbReference>
<name>A0A8S1HJT9_9PELO</name>
<dbReference type="EMBL" id="CAJGYM010000053">
    <property type="protein sequence ID" value="CAD6195287.1"/>
    <property type="molecule type" value="Genomic_DNA"/>
</dbReference>
<keyword evidence="3 9" id="KW-0812">Transmembrane</keyword>
<keyword evidence="2" id="KW-0813">Transport</keyword>
<feature type="transmembrane region" description="Helical" evidence="9">
    <location>
        <begin position="267"/>
        <end position="286"/>
    </location>
</feature>
<reference evidence="13" key="1">
    <citation type="submission" date="2020-10" db="EMBL/GenBank/DDBJ databases">
        <authorList>
            <person name="Kikuchi T."/>
        </authorList>
    </citation>
    <scope>NUCLEOTIDE SEQUENCE</scope>
    <source>
        <strain evidence="13">NKZ352</strain>
    </source>
</reference>
<protein>
    <recommendedName>
        <fullName evidence="15">Cytochrome b561 domain-containing protein</fullName>
    </recommendedName>
</protein>
<feature type="transmembrane region" description="Helical" evidence="9">
    <location>
        <begin position="221"/>
        <end position="246"/>
    </location>
</feature>
<evidence type="ECO:0000256" key="6">
    <source>
        <dbReference type="ARBA" id="ARBA00022989"/>
    </source>
</evidence>
<evidence type="ECO:0000256" key="9">
    <source>
        <dbReference type="SAM" id="Phobius"/>
    </source>
</evidence>
<feature type="compositionally biased region" description="Polar residues" evidence="8">
    <location>
        <begin position="419"/>
        <end position="433"/>
    </location>
</feature>
<keyword evidence="6 9" id="KW-1133">Transmembrane helix</keyword>
<evidence type="ECO:0000313" key="13">
    <source>
        <dbReference type="EMBL" id="CAD6195287.1"/>
    </source>
</evidence>
<evidence type="ECO:0008006" key="15">
    <source>
        <dbReference type="Google" id="ProtNLM"/>
    </source>
</evidence>
<dbReference type="GO" id="GO:0016020">
    <property type="term" value="C:membrane"/>
    <property type="evidence" value="ECO:0007669"/>
    <property type="project" value="UniProtKB-SubCell"/>
</dbReference>
<feature type="chain" id="PRO_5035751567" description="Cytochrome b561 domain-containing protein" evidence="10">
    <location>
        <begin position="21"/>
        <end position="471"/>
    </location>
</feature>
<dbReference type="Proteomes" id="UP000835052">
    <property type="component" value="Unassembled WGS sequence"/>
</dbReference>
<organism evidence="13 14">
    <name type="scientific">Caenorhabditis auriculariae</name>
    <dbReference type="NCBI Taxonomy" id="2777116"/>
    <lineage>
        <taxon>Eukaryota</taxon>
        <taxon>Metazoa</taxon>
        <taxon>Ecdysozoa</taxon>
        <taxon>Nematoda</taxon>
        <taxon>Chromadorea</taxon>
        <taxon>Rhabditida</taxon>
        <taxon>Rhabditina</taxon>
        <taxon>Rhabditomorpha</taxon>
        <taxon>Rhabditoidea</taxon>
        <taxon>Rhabditidae</taxon>
        <taxon>Peloderinae</taxon>
        <taxon>Caenorhabditis</taxon>
    </lineage>
</organism>
<evidence type="ECO:0000256" key="7">
    <source>
        <dbReference type="ARBA" id="ARBA00023136"/>
    </source>
</evidence>
<keyword evidence="7 9" id="KW-0472">Membrane</keyword>
<evidence type="ECO:0000256" key="5">
    <source>
        <dbReference type="ARBA" id="ARBA00022982"/>
    </source>
</evidence>
<feature type="transmembrane region" description="Helical" evidence="9">
    <location>
        <begin position="344"/>
        <end position="366"/>
    </location>
</feature>
<feature type="region of interest" description="Disordered" evidence="8">
    <location>
        <begin position="414"/>
        <end position="435"/>
    </location>
</feature>
<evidence type="ECO:0000256" key="10">
    <source>
        <dbReference type="SAM" id="SignalP"/>
    </source>
</evidence>
<dbReference type="Pfam" id="PF03351">
    <property type="entry name" value="DOMON"/>
    <property type="match status" value="1"/>
</dbReference>
<feature type="domain" description="DOMON" evidence="11">
    <location>
        <begin position="49"/>
        <end position="170"/>
    </location>
</feature>
<comment type="caution">
    <text evidence="13">The sequence shown here is derived from an EMBL/GenBank/DDBJ whole genome shotgun (WGS) entry which is preliminary data.</text>
</comment>
<feature type="transmembrane region" description="Helical" evidence="9">
    <location>
        <begin position="378"/>
        <end position="400"/>
    </location>
</feature>
<dbReference type="AlphaFoldDB" id="A0A8S1HJT9"/>
<dbReference type="PROSITE" id="PS50836">
    <property type="entry name" value="DOMON"/>
    <property type="match status" value="1"/>
</dbReference>
<comment type="subcellular location">
    <subcellularLocation>
        <location evidence="1">Membrane</location>
    </subcellularLocation>
</comment>